<name>A0A3R6GVC6_9FIRM</name>
<feature type="domain" description="HTH araC/xylS-type" evidence="4">
    <location>
        <begin position="23"/>
        <end position="61"/>
    </location>
</feature>
<keyword evidence="3" id="KW-0804">Transcription</keyword>
<dbReference type="PANTHER" id="PTHR43280:SF2">
    <property type="entry name" value="HTH-TYPE TRANSCRIPTIONAL REGULATOR EXSA"/>
    <property type="match status" value="1"/>
</dbReference>
<dbReference type="Proteomes" id="UP000283586">
    <property type="component" value="Unassembled WGS sequence"/>
</dbReference>
<sequence length="91" mass="10752">MHPTRNNTRTNFIIYKNLSKIYRLQKAAQLLVNTENNIQEIATDCGFDDNNYFSKLFKRHYHSVIMSNSKTSEHIYPVTHEDTGNTHLDHR</sequence>
<organism evidence="7 8">
    <name type="scientific">Roseburia intestinalis</name>
    <dbReference type="NCBI Taxonomy" id="166486"/>
    <lineage>
        <taxon>Bacteria</taxon>
        <taxon>Bacillati</taxon>
        <taxon>Bacillota</taxon>
        <taxon>Clostridia</taxon>
        <taxon>Lachnospirales</taxon>
        <taxon>Lachnospiraceae</taxon>
        <taxon>Roseburia</taxon>
    </lineage>
</organism>
<reference evidence="8 9" key="1">
    <citation type="submission" date="2018-08" db="EMBL/GenBank/DDBJ databases">
        <title>A genome reference for cultivated species of the human gut microbiota.</title>
        <authorList>
            <person name="Zou Y."/>
            <person name="Xue W."/>
            <person name="Luo G."/>
        </authorList>
    </citation>
    <scope>NUCLEOTIDE SEQUENCE [LARGE SCALE GENOMIC DNA]</scope>
    <source>
        <strain evidence="7 8">AF31-21AC</strain>
        <strain evidence="6 9">AM43-11</strain>
    </source>
</reference>
<proteinExistence type="predicted"/>
<protein>
    <submittedName>
        <fullName evidence="7">Helix-turn-helix domain-containing protein</fullName>
    </submittedName>
</protein>
<evidence type="ECO:0000256" key="2">
    <source>
        <dbReference type="ARBA" id="ARBA00023125"/>
    </source>
</evidence>
<accession>A0A3R6GVC6</accession>
<dbReference type="Pfam" id="PF12833">
    <property type="entry name" value="HTH_18"/>
    <property type="match status" value="1"/>
</dbReference>
<dbReference type="InterPro" id="IPR018060">
    <property type="entry name" value="HTH_AraC"/>
</dbReference>
<dbReference type="PROSITE" id="PS01124">
    <property type="entry name" value="HTH_ARAC_FAMILY_2"/>
    <property type="match status" value="1"/>
</dbReference>
<keyword evidence="2" id="KW-0238">DNA-binding</keyword>
<comment type="caution">
    <text evidence="7">The sequence shown here is derived from an EMBL/GenBank/DDBJ whole genome shotgun (WGS) entry which is preliminary data.</text>
</comment>
<dbReference type="EMBL" id="WNAJ01000004">
    <property type="protein sequence ID" value="MTR84477.1"/>
    <property type="molecule type" value="Genomic_DNA"/>
</dbReference>
<dbReference type="PANTHER" id="PTHR43280">
    <property type="entry name" value="ARAC-FAMILY TRANSCRIPTIONAL REGULATOR"/>
    <property type="match status" value="1"/>
</dbReference>
<dbReference type="AlphaFoldDB" id="A0A3R6GVC6"/>
<dbReference type="GO" id="GO:0003700">
    <property type="term" value="F:DNA-binding transcription factor activity"/>
    <property type="evidence" value="ECO:0007669"/>
    <property type="project" value="InterPro"/>
</dbReference>
<dbReference type="SUPFAM" id="SSF46689">
    <property type="entry name" value="Homeodomain-like"/>
    <property type="match status" value="1"/>
</dbReference>
<evidence type="ECO:0000313" key="10">
    <source>
        <dbReference type="Proteomes" id="UP000478483"/>
    </source>
</evidence>
<dbReference type="SMART" id="SM00342">
    <property type="entry name" value="HTH_ARAC"/>
    <property type="match status" value="1"/>
</dbReference>
<evidence type="ECO:0000256" key="3">
    <source>
        <dbReference type="ARBA" id="ARBA00023163"/>
    </source>
</evidence>
<reference evidence="5 10" key="2">
    <citation type="journal article" date="2019" name="Nat. Med.">
        <title>A library of human gut bacterial isolates paired with longitudinal multiomics data enables mechanistic microbiome research.</title>
        <authorList>
            <person name="Poyet M."/>
            <person name="Groussin M."/>
            <person name="Gibbons S.M."/>
            <person name="Avila-Pacheco J."/>
            <person name="Jiang X."/>
            <person name="Kearney S.M."/>
            <person name="Perrotta A.R."/>
            <person name="Berdy B."/>
            <person name="Zhao S."/>
            <person name="Lieberman T.D."/>
            <person name="Swanson P.K."/>
            <person name="Smith M."/>
            <person name="Roesemann S."/>
            <person name="Alexander J.E."/>
            <person name="Rich S.A."/>
            <person name="Livny J."/>
            <person name="Vlamakis H."/>
            <person name="Clish C."/>
            <person name="Bullock K."/>
            <person name="Deik A."/>
            <person name="Scott J."/>
            <person name="Pierce K.A."/>
            <person name="Xavier R.J."/>
            <person name="Alm E.J."/>
        </authorList>
    </citation>
    <scope>NUCLEOTIDE SEQUENCE [LARGE SCALE GENOMIC DNA]</scope>
    <source>
        <strain evidence="5 10">BIOML-A1</strain>
    </source>
</reference>
<dbReference type="EMBL" id="QRQN01000012">
    <property type="protein sequence ID" value="RHN07510.1"/>
    <property type="molecule type" value="Genomic_DNA"/>
</dbReference>
<dbReference type="Gene3D" id="1.10.10.60">
    <property type="entry name" value="Homeodomain-like"/>
    <property type="match status" value="1"/>
</dbReference>
<evidence type="ECO:0000313" key="7">
    <source>
        <dbReference type="EMBL" id="RHN07510.1"/>
    </source>
</evidence>
<evidence type="ECO:0000259" key="4">
    <source>
        <dbReference type="PROSITE" id="PS01124"/>
    </source>
</evidence>
<evidence type="ECO:0000256" key="1">
    <source>
        <dbReference type="ARBA" id="ARBA00023015"/>
    </source>
</evidence>
<evidence type="ECO:0000313" key="6">
    <source>
        <dbReference type="EMBL" id="RHA65419.1"/>
    </source>
</evidence>
<dbReference type="Proteomes" id="UP000478483">
    <property type="component" value="Unassembled WGS sequence"/>
</dbReference>
<dbReference type="GO" id="GO:0043565">
    <property type="term" value="F:sequence-specific DNA binding"/>
    <property type="evidence" value="ECO:0007669"/>
    <property type="project" value="InterPro"/>
</dbReference>
<evidence type="ECO:0000313" key="5">
    <source>
        <dbReference type="EMBL" id="MTR84477.1"/>
    </source>
</evidence>
<dbReference type="EMBL" id="QSFP01000019">
    <property type="protein sequence ID" value="RHA65419.1"/>
    <property type="molecule type" value="Genomic_DNA"/>
</dbReference>
<dbReference type="InterPro" id="IPR009057">
    <property type="entry name" value="Homeodomain-like_sf"/>
</dbReference>
<gene>
    <name evidence="6" type="ORF">DW927_14455</name>
    <name evidence="7" type="ORF">DWZ31_11025</name>
    <name evidence="5" type="ORF">GMD50_05275</name>
</gene>
<evidence type="ECO:0000313" key="9">
    <source>
        <dbReference type="Proteomes" id="UP000284465"/>
    </source>
</evidence>
<evidence type="ECO:0000313" key="8">
    <source>
        <dbReference type="Proteomes" id="UP000283586"/>
    </source>
</evidence>
<keyword evidence="1" id="KW-0805">Transcription regulation</keyword>
<dbReference type="Proteomes" id="UP000284465">
    <property type="component" value="Unassembled WGS sequence"/>
</dbReference>